<dbReference type="Proteomes" id="UP000316778">
    <property type="component" value="Unassembled WGS sequence"/>
</dbReference>
<dbReference type="EMBL" id="VLLG01000002">
    <property type="protein sequence ID" value="TWI91281.1"/>
    <property type="molecule type" value="Genomic_DNA"/>
</dbReference>
<dbReference type="OrthoDB" id="1163416at2"/>
<gene>
    <name evidence="1" type="ORF">LX66_0646</name>
</gene>
<evidence type="ECO:0000313" key="2">
    <source>
        <dbReference type="Proteomes" id="UP000316778"/>
    </source>
</evidence>
<dbReference type="GO" id="GO:0006352">
    <property type="term" value="P:DNA-templated transcription initiation"/>
    <property type="evidence" value="ECO:0007669"/>
    <property type="project" value="InterPro"/>
</dbReference>
<reference evidence="1 2" key="1">
    <citation type="journal article" date="2013" name="Stand. Genomic Sci.">
        <title>Genomic Encyclopedia of Type Strains, Phase I: The one thousand microbial genomes (KMG-I) project.</title>
        <authorList>
            <person name="Kyrpides N.C."/>
            <person name="Woyke T."/>
            <person name="Eisen J.A."/>
            <person name="Garrity G."/>
            <person name="Lilburn T.G."/>
            <person name="Beck B.J."/>
            <person name="Whitman W.B."/>
            <person name="Hugenholtz P."/>
            <person name="Klenk H.P."/>
        </authorList>
    </citation>
    <scope>NUCLEOTIDE SEQUENCE [LARGE SCALE GENOMIC DNA]</scope>
    <source>
        <strain evidence="1 2">DSM 13484</strain>
    </source>
</reference>
<comment type="caution">
    <text evidence="1">The sequence shown here is derived from an EMBL/GenBank/DDBJ whole genome shotgun (WGS) entry which is preliminary data.</text>
</comment>
<accession>A0A562TCJ9</accession>
<protein>
    <submittedName>
        <fullName evidence="1">RNA polymerase sigma factor (Sigma-70 family)</fullName>
    </submittedName>
</protein>
<dbReference type="AlphaFoldDB" id="A0A562TCJ9"/>
<organism evidence="1 2">
    <name type="scientific">Chitinophaga japonensis</name>
    <name type="common">Flexibacter japonensis</name>
    <dbReference type="NCBI Taxonomy" id="104662"/>
    <lineage>
        <taxon>Bacteria</taxon>
        <taxon>Pseudomonadati</taxon>
        <taxon>Bacteroidota</taxon>
        <taxon>Chitinophagia</taxon>
        <taxon>Chitinophagales</taxon>
        <taxon>Chitinophagaceae</taxon>
        <taxon>Chitinophaga</taxon>
    </lineage>
</organism>
<sequence>MQEKEAQWLTTVYRDSFPQVARTVQQLGGDQETAKDLFHDALIIYLEKQRNHTLDIRVSLKAYLTGIVKILWIRKCKQDSRQRPLDNMEDQLGIPEDFYTPAPERTTRLLRYLQAAGSKCLQLLQAFYYEQRSMQEIARQFHFKTARSATVQKYKCLEKVREQVKNTREYEEAVA</sequence>
<dbReference type="SUPFAM" id="SSF88946">
    <property type="entry name" value="Sigma2 domain of RNA polymerase sigma factors"/>
    <property type="match status" value="1"/>
</dbReference>
<name>A0A562TCJ9_CHIJA</name>
<dbReference type="InterPro" id="IPR013325">
    <property type="entry name" value="RNA_pol_sigma_r2"/>
</dbReference>
<keyword evidence="2" id="KW-1185">Reference proteome</keyword>
<dbReference type="GO" id="GO:0003700">
    <property type="term" value="F:DNA-binding transcription factor activity"/>
    <property type="evidence" value="ECO:0007669"/>
    <property type="project" value="InterPro"/>
</dbReference>
<dbReference type="RefSeq" id="WP_145710436.1">
    <property type="nucleotide sequence ID" value="NZ_BAAAFY010000001.1"/>
</dbReference>
<proteinExistence type="predicted"/>
<dbReference type="Gene3D" id="1.10.1740.10">
    <property type="match status" value="1"/>
</dbReference>
<evidence type="ECO:0000313" key="1">
    <source>
        <dbReference type="EMBL" id="TWI91281.1"/>
    </source>
</evidence>